<accession>A0A1H8PQ92</accession>
<evidence type="ECO:0000313" key="1">
    <source>
        <dbReference type="EMBL" id="SEO43887.1"/>
    </source>
</evidence>
<gene>
    <name evidence="1" type="ORF">SAMN05216267_102689</name>
</gene>
<keyword evidence="2" id="KW-1185">Reference proteome</keyword>
<protein>
    <submittedName>
        <fullName evidence="1">Transcriptional regulator, XRE family</fullName>
    </submittedName>
</protein>
<proteinExistence type="predicted"/>
<dbReference type="STRING" id="310780.SAMN05216267_102689"/>
<sequence length="411" mass="44802">MGLAILGAATGVGGAYYGWRALDQDAVEKSHAAFRKERDDLRERYVELCETAADMHTAARAGLERIGGTSLLWEPSMRPPAPLPLSSVTAEWRPGAPPGDPAILRAARRGLPRESKWQRYETYSSALGVLARPALFENRPSFRLVAADWHATGGPRMAFSRARYFDLVDQNEAVAHELAHATRAAPHRTPAWRRTPMRRLMADDPLSLTRRVVLPSVGTLTVRRTPDGEGTFFLLLRGKGQVATGEDTYGPLPAGMFQPASLSPLAHREDLDLWRTLMREYNEEFLGAPDAIGDAGSQVDYSQPPYDHMESALADGSLRVWCLGMGLEPLNLAVCILTVAVFDAAAFDTIFARAVEQNDEGKVVGGLRSRGTLTGLPLTAETVADLPKHRMSSPAAGLLHLAVQHRALLLS</sequence>
<dbReference type="Proteomes" id="UP000181951">
    <property type="component" value="Unassembled WGS sequence"/>
</dbReference>
<reference evidence="1 2" key="1">
    <citation type="submission" date="2016-10" db="EMBL/GenBank/DDBJ databases">
        <authorList>
            <person name="de Groot N.N."/>
        </authorList>
    </citation>
    <scope>NUCLEOTIDE SEQUENCE [LARGE SCALE GENOMIC DNA]</scope>
    <source>
        <strain evidence="1 2">CGMCC 4.2026</strain>
    </source>
</reference>
<evidence type="ECO:0000313" key="2">
    <source>
        <dbReference type="Proteomes" id="UP000181951"/>
    </source>
</evidence>
<dbReference type="EMBL" id="FODD01000026">
    <property type="protein sequence ID" value="SEO43887.1"/>
    <property type="molecule type" value="Genomic_DNA"/>
</dbReference>
<organism evidence="1 2">
    <name type="scientific">Actinacidiphila rubida</name>
    <dbReference type="NCBI Taxonomy" id="310780"/>
    <lineage>
        <taxon>Bacteria</taxon>
        <taxon>Bacillati</taxon>
        <taxon>Actinomycetota</taxon>
        <taxon>Actinomycetes</taxon>
        <taxon>Kitasatosporales</taxon>
        <taxon>Streptomycetaceae</taxon>
        <taxon>Actinacidiphila</taxon>
    </lineage>
</organism>
<dbReference type="AlphaFoldDB" id="A0A1H8PQ92"/>
<dbReference type="RefSeq" id="WP_245791619.1">
    <property type="nucleotide sequence ID" value="NZ_FODD01000026.1"/>
</dbReference>
<name>A0A1H8PQ92_9ACTN</name>